<proteinExistence type="predicted"/>
<reference evidence="1 2" key="1">
    <citation type="submission" date="2016-10" db="EMBL/GenBank/DDBJ databases">
        <authorList>
            <person name="de Groot N.N."/>
        </authorList>
    </citation>
    <scope>NUCLEOTIDE SEQUENCE [LARGE SCALE GENOMIC DNA]</scope>
    <source>
        <strain evidence="1 2">CGMCC 4.2026</strain>
    </source>
</reference>
<keyword evidence="2" id="KW-1185">Reference proteome</keyword>
<dbReference type="AlphaFoldDB" id="A0A1H8N972"/>
<organism evidence="1 2">
    <name type="scientific">Actinacidiphila rubida</name>
    <dbReference type="NCBI Taxonomy" id="310780"/>
    <lineage>
        <taxon>Bacteria</taxon>
        <taxon>Bacillati</taxon>
        <taxon>Actinomycetota</taxon>
        <taxon>Actinomycetes</taxon>
        <taxon>Kitasatosporales</taxon>
        <taxon>Streptomycetaceae</taxon>
        <taxon>Actinacidiphila</taxon>
    </lineage>
</organism>
<dbReference type="RefSeq" id="WP_075017357.1">
    <property type="nucleotide sequence ID" value="NZ_FODD01000021.1"/>
</dbReference>
<dbReference type="OrthoDB" id="9937304at2"/>
<accession>A0A1H8N972</accession>
<name>A0A1H8N972_9ACTN</name>
<evidence type="ECO:0000313" key="2">
    <source>
        <dbReference type="Proteomes" id="UP000181951"/>
    </source>
</evidence>
<sequence length="275" mass="29902">MIPVEEAANAYVLDAAAFAEAGGSRVWWAPWGPQPSGDDEGDHVYRYFMALDDDAWSFEFALRYRGRPSDTVPVGFWDFTLFIEGGKGHISDLRSSLPPSMRVAEPAYAEDGRALRFVRWLDARPGDGIDTAAVGGTHVRCPLDETLVELDDSRQECPCGQLSRDDDGRLIPLETRTFLSVHTAGADGTPPTAQDTVPAAAGPLRLVRWLIPGPGERIDVTSAGGTHARCLYDETLVEVDAPAQECPCGRLSRDAGGRLRLLKAEEICAVYSRDA</sequence>
<evidence type="ECO:0000313" key="1">
    <source>
        <dbReference type="EMBL" id="SEO26150.1"/>
    </source>
</evidence>
<gene>
    <name evidence="1" type="ORF">SAMN05216267_102190</name>
</gene>
<protein>
    <submittedName>
        <fullName evidence="1">Uncharacterized protein</fullName>
    </submittedName>
</protein>
<dbReference type="EMBL" id="FODD01000021">
    <property type="protein sequence ID" value="SEO26150.1"/>
    <property type="molecule type" value="Genomic_DNA"/>
</dbReference>
<dbReference type="Proteomes" id="UP000181951">
    <property type="component" value="Unassembled WGS sequence"/>
</dbReference>